<reference evidence="1 2" key="1">
    <citation type="submission" date="2009-01" db="EMBL/GenBank/DDBJ databases">
        <authorList>
            <person name="Qin X."/>
            <person name="Bachman B."/>
            <person name="Battles P."/>
            <person name="Bell A."/>
            <person name="Bess C."/>
            <person name="Bickham C."/>
            <person name="Chaboub L."/>
            <person name="Chen D."/>
            <person name="Coyle M."/>
            <person name="Deiros D.R."/>
            <person name="Dinh H."/>
            <person name="Forbes L."/>
            <person name="Fowler G."/>
            <person name="Francisco L."/>
            <person name="Fu Q."/>
            <person name="Gubbala S."/>
            <person name="Hale W."/>
            <person name="Han Y."/>
            <person name="Hemphill L."/>
            <person name="Highlander S.K."/>
            <person name="Hirani K."/>
            <person name="Hogues M."/>
            <person name="Jackson L."/>
            <person name="Jakkamsetti A."/>
            <person name="Javaid M."/>
            <person name="Jiang H."/>
            <person name="Korchina V."/>
            <person name="Kovar C."/>
            <person name="Lara F."/>
            <person name="Lee S."/>
            <person name="Mata R."/>
            <person name="Mathew T."/>
            <person name="Moen C."/>
            <person name="Morales K."/>
            <person name="Munidasa M."/>
            <person name="Nazareth L."/>
            <person name="Ngo R."/>
            <person name="Nguyen L."/>
            <person name="Okwuonu G."/>
            <person name="Ongeri F."/>
            <person name="Patil S."/>
            <person name="Petrosino J."/>
            <person name="Pham C."/>
            <person name="Pham P."/>
            <person name="Pu L.-L."/>
            <person name="Puazo M."/>
            <person name="Raj R."/>
            <person name="Reid J."/>
            <person name="Rouhana J."/>
            <person name="Saada N."/>
            <person name="Shang Y."/>
            <person name="Simmons D."/>
            <person name="Thornton R."/>
            <person name="Warren J."/>
            <person name="Weissenberger G."/>
            <person name="Zhang J."/>
            <person name="Zhang L."/>
            <person name="Zhou C."/>
            <person name="Zhu D."/>
            <person name="Muzny D."/>
            <person name="Worley K."/>
            <person name="Gibbs R."/>
        </authorList>
    </citation>
    <scope>NUCLEOTIDE SEQUENCE [LARGE SCALE GENOMIC DNA]</scope>
    <source>
        <strain evidence="1 2">ATCC 51866</strain>
    </source>
</reference>
<evidence type="ECO:0000313" key="1">
    <source>
        <dbReference type="EMBL" id="EEI61786.1"/>
    </source>
</evidence>
<feature type="non-terminal residue" evidence="1">
    <location>
        <position position="51"/>
    </location>
</feature>
<keyword evidence="2" id="KW-1185">Reference proteome</keyword>
<protein>
    <submittedName>
        <fullName evidence="1">Uncharacterized protein</fullName>
    </submittedName>
</protein>
<evidence type="ECO:0000313" key="2">
    <source>
        <dbReference type="Proteomes" id="UP000006237"/>
    </source>
</evidence>
<name>A0ABM9XKX9_9CORY</name>
<organism evidence="1 2">
    <name type="scientific">Corynebacterium glucuronolyticum ATCC 51866</name>
    <dbReference type="NCBI Taxonomy" id="548478"/>
    <lineage>
        <taxon>Bacteria</taxon>
        <taxon>Bacillati</taxon>
        <taxon>Actinomycetota</taxon>
        <taxon>Actinomycetes</taxon>
        <taxon>Mycobacteriales</taxon>
        <taxon>Corynebacteriaceae</taxon>
        <taxon>Corynebacterium</taxon>
    </lineage>
</organism>
<dbReference type="Proteomes" id="UP000006237">
    <property type="component" value="Unassembled WGS sequence"/>
</dbReference>
<gene>
    <name evidence="1" type="ORF">HMPREF0293_2727</name>
</gene>
<accession>A0ABM9XKX9</accession>
<dbReference type="EMBL" id="ACHF01000134">
    <property type="protein sequence ID" value="EEI61786.1"/>
    <property type="molecule type" value="Genomic_DNA"/>
</dbReference>
<comment type="caution">
    <text evidence="1">The sequence shown here is derived from an EMBL/GenBank/DDBJ whole genome shotgun (WGS) entry which is preliminary data.</text>
</comment>
<proteinExistence type="predicted"/>
<sequence length="51" mass="5914">MPLLLIYHYFIDPLNQSCSSEGYAGQSIRNEKQYLKESNVNPYFAAASRER</sequence>